<evidence type="ECO:0000313" key="3">
    <source>
        <dbReference type="Proteomes" id="UP000317209"/>
    </source>
</evidence>
<name>A0A543BMP1_9MICO</name>
<dbReference type="OrthoDB" id="4802815at2"/>
<dbReference type="AlphaFoldDB" id="A0A543BMP1"/>
<reference evidence="2 3" key="1">
    <citation type="submission" date="2019-06" db="EMBL/GenBank/DDBJ databases">
        <title>Sequencing the genomes of 1000 actinobacteria strains.</title>
        <authorList>
            <person name="Klenk H.-P."/>
        </authorList>
    </citation>
    <scope>NUCLEOTIDE SEQUENCE [LARGE SCALE GENOMIC DNA]</scope>
    <source>
        <strain evidence="2 3">DSM 20169</strain>
    </source>
</reference>
<gene>
    <name evidence="2" type="ORF">FB560_1718</name>
</gene>
<accession>A0A543BMP1</accession>
<sequence>MHPALLYVPGRRLTLAELSAARLDGDVVEIGDAYIPADLIESADVRASSIADLVRPGTAAAGPTAAWIHGAGDAPPAVHHIRRSVPRRVRPQLSGRMIFHDGALSPSEVESIGGIDVSTPLRTMLDLATGVHRDARLIAWIEHLARVDAVLVGESIACMQQWNRVPGSRIGRAVLERLALRTW</sequence>
<dbReference type="Proteomes" id="UP000317209">
    <property type="component" value="Unassembled WGS sequence"/>
</dbReference>
<dbReference type="InterPro" id="IPR018547">
    <property type="entry name" value="AbiEi_C"/>
</dbReference>
<organism evidence="2 3">
    <name type="scientific">Microbacterium saperdae</name>
    <dbReference type="NCBI Taxonomy" id="69368"/>
    <lineage>
        <taxon>Bacteria</taxon>
        <taxon>Bacillati</taxon>
        <taxon>Actinomycetota</taxon>
        <taxon>Actinomycetes</taxon>
        <taxon>Micrococcales</taxon>
        <taxon>Microbacteriaceae</taxon>
        <taxon>Microbacterium</taxon>
    </lineage>
</organism>
<evidence type="ECO:0000313" key="2">
    <source>
        <dbReference type="EMBL" id="TQL86076.1"/>
    </source>
</evidence>
<proteinExistence type="predicted"/>
<keyword evidence="3" id="KW-1185">Reference proteome</keyword>
<dbReference type="Pfam" id="PF09407">
    <property type="entry name" value="AbiEi_1"/>
    <property type="match status" value="1"/>
</dbReference>
<protein>
    <submittedName>
        <fullName evidence="2">Transcriptional regulator with AbiEi antitoxin domain of type IV toxin-antitoxin system</fullName>
    </submittedName>
</protein>
<dbReference type="EMBL" id="VFOX01000001">
    <property type="protein sequence ID" value="TQL86076.1"/>
    <property type="molecule type" value="Genomic_DNA"/>
</dbReference>
<evidence type="ECO:0000259" key="1">
    <source>
        <dbReference type="Pfam" id="PF09407"/>
    </source>
</evidence>
<feature type="domain" description="AbiEi antitoxin C-terminal" evidence="1">
    <location>
        <begin position="59"/>
        <end position="137"/>
    </location>
</feature>
<dbReference type="RefSeq" id="WP_141871968.1">
    <property type="nucleotide sequence ID" value="NZ_VFOX01000001.1"/>
</dbReference>
<comment type="caution">
    <text evidence="2">The sequence shown here is derived from an EMBL/GenBank/DDBJ whole genome shotgun (WGS) entry which is preliminary data.</text>
</comment>